<reference evidence="1" key="2">
    <citation type="journal article" date="2021" name="Genome Biol. Evol.">
        <title>Developing a high-quality reference genome for a parasitic bivalve with doubly uniparental inheritance (Bivalvia: Unionida).</title>
        <authorList>
            <person name="Smith C.H."/>
        </authorList>
    </citation>
    <scope>NUCLEOTIDE SEQUENCE</scope>
    <source>
        <strain evidence="1">CHS0354</strain>
        <tissue evidence="1">Mantle</tissue>
    </source>
</reference>
<dbReference type="AlphaFoldDB" id="A0AAE0SGQ8"/>
<comment type="caution">
    <text evidence="1">The sequence shown here is derived from an EMBL/GenBank/DDBJ whole genome shotgun (WGS) entry which is preliminary data.</text>
</comment>
<keyword evidence="2" id="KW-1185">Reference proteome</keyword>
<sequence length="113" mass="12857">MLINDGRRFCEQYGSSGIATCTVLFNSELAILDNTARKRVWCAKGSSFTIITWCKENTPELLTRYQLTMGSAGSKLDDVVGEDLIMLPSNMELQLDIYKASYTREEYVSRHQF</sequence>
<proteinExistence type="predicted"/>
<organism evidence="1 2">
    <name type="scientific">Potamilus streckersoni</name>
    <dbReference type="NCBI Taxonomy" id="2493646"/>
    <lineage>
        <taxon>Eukaryota</taxon>
        <taxon>Metazoa</taxon>
        <taxon>Spiralia</taxon>
        <taxon>Lophotrochozoa</taxon>
        <taxon>Mollusca</taxon>
        <taxon>Bivalvia</taxon>
        <taxon>Autobranchia</taxon>
        <taxon>Heteroconchia</taxon>
        <taxon>Palaeoheterodonta</taxon>
        <taxon>Unionida</taxon>
        <taxon>Unionoidea</taxon>
        <taxon>Unionidae</taxon>
        <taxon>Ambleminae</taxon>
        <taxon>Lampsilini</taxon>
        <taxon>Potamilus</taxon>
    </lineage>
</organism>
<name>A0AAE0SGQ8_9BIVA</name>
<protein>
    <submittedName>
        <fullName evidence="1">Uncharacterized protein</fullName>
    </submittedName>
</protein>
<evidence type="ECO:0000313" key="2">
    <source>
        <dbReference type="Proteomes" id="UP001195483"/>
    </source>
</evidence>
<accession>A0AAE0SGQ8</accession>
<dbReference type="EMBL" id="JAEAOA010000378">
    <property type="protein sequence ID" value="KAK3591401.1"/>
    <property type="molecule type" value="Genomic_DNA"/>
</dbReference>
<gene>
    <name evidence="1" type="ORF">CHS0354_005323</name>
</gene>
<dbReference type="Proteomes" id="UP001195483">
    <property type="component" value="Unassembled WGS sequence"/>
</dbReference>
<reference evidence="1" key="3">
    <citation type="submission" date="2023-05" db="EMBL/GenBank/DDBJ databases">
        <authorList>
            <person name="Smith C.H."/>
        </authorList>
    </citation>
    <scope>NUCLEOTIDE SEQUENCE</scope>
    <source>
        <strain evidence="1">CHS0354</strain>
        <tissue evidence="1">Mantle</tissue>
    </source>
</reference>
<reference evidence="1" key="1">
    <citation type="journal article" date="2021" name="Genome Biol. Evol.">
        <title>A High-Quality Reference Genome for a Parasitic Bivalve with Doubly Uniparental Inheritance (Bivalvia: Unionida).</title>
        <authorList>
            <person name="Smith C.H."/>
        </authorList>
    </citation>
    <scope>NUCLEOTIDE SEQUENCE</scope>
    <source>
        <strain evidence="1">CHS0354</strain>
    </source>
</reference>
<evidence type="ECO:0000313" key="1">
    <source>
        <dbReference type="EMBL" id="KAK3591401.1"/>
    </source>
</evidence>